<accession>A0ABY7Z324</accession>
<protein>
    <submittedName>
        <fullName evidence="1">Uncharacterized protein</fullName>
    </submittedName>
</protein>
<dbReference type="Proteomes" id="UP001222118">
    <property type="component" value="Chromosome"/>
</dbReference>
<sequence>MRSVLTEERDALDRAASRLADQIAADRLVHVFGPGALQPGHPGNFFPGRRAHAHLRHSR</sequence>
<keyword evidence="2" id="KW-1185">Reference proteome</keyword>
<gene>
    <name evidence="1" type="ORF">PSQ90_07435</name>
</gene>
<evidence type="ECO:0000313" key="2">
    <source>
        <dbReference type="Proteomes" id="UP001222118"/>
    </source>
</evidence>
<organism evidence="1 2">
    <name type="scientific">Devosia rhodophyticola</name>
    <dbReference type="NCBI Taxonomy" id="3026423"/>
    <lineage>
        <taxon>Bacteria</taxon>
        <taxon>Pseudomonadati</taxon>
        <taxon>Pseudomonadota</taxon>
        <taxon>Alphaproteobacteria</taxon>
        <taxon>Hyphomicrobiales</taxon>
        <taxon>Devosiaceae</taxon>
        <taxon>Devosia</taxon>
    </lineage>
</organism>
<evidence type="ECO:0000313" key="1">
    <source>
        <dbReference type="EMBL" id="WDR07494.1"/>
    </source>
</evidence>
<dbReference type="EMBL" id="CP118247">
    <property type="protein sequence ID" value="WDR07494.1"/>
    <property type="molecule type" value="Genomic_DNA"/>
</dbReference>
<reference evidence="1 2" key="1">
    <citation type="submission" date="2023-02" db="EMBL/GenBank/DDBJ databases">
        <title>Devosia chondri sp. nov., isolated from the phycosphere of marine algae.</title>
        <authorList>
            <person name="Kim J.M."/>
            <person name="Lee J.K."/>
            <person name="Choi B.J."/>
            <person name="Bayburt H."/>
            <person name="Jeon C.O."/>
        </authorList>
    </citation>
    <scope>NUCLEOTIDE SEQUENCE [LARGE SCALE GENOMIC DNA]</scope>
    <source>
        <strain evidence="1 2">G2-5</strain>
    </source>
</reference>
<proteinExistence type="predicted"/>
<name>A0ABY7Z324_9HYPH</name>